<dbReference type="EMBL" id="JAMJEV010000021">
    <property type="protein sequence ID" value="MDO0825122.1"/>
    <property type="molecule type" value="Genomic_DNA"/>
</dbReference>
<evidence type="ECO:0000313" key="2">
    <source>
        <dbReference type="Proteomes" id="UP001176021"/>
    </source>
</evidence>
<organism evidence="1 2">
    <name type="scientific">Desulfosporosinus nitroreducens</name>
    <dbReference type="NCBI Taxonomy" id="2018668"/>
    <lineage>
        <taxon>Bacteria</taxon>
        <taxon>Bacillati</taxon>
        <taxon>Bacillota</taxon>
        <taxon>Clostridia</taxon>
        <taxon>Eubacteriales</taxon>
        <taxon>Desulfitobacteriaceae</taxon>
        <taxon>Desulfosporosinus</taxon>
    </lineage>
</organism>
<dbReference type="Pfam" id="PF11155">
    <property type="entry name" value="DUF2935"/>
    <property type="match status" value="2"/>
</dbReference>
<dbReference type="SUPFAM" id="SSF158430">
    <property type="entry name" value="Bacillus cereus metalloprotein-like"/>
    <property type="match status" value="2"/>
</dbReference>
<gene>
    <name evidence="1" type="ORF">M8H41_20025</name>
</gene>
<sequence>MLSHDFVRSSIELNLFFLRIMKEHLVFIEADLTQRDIHLSHIIVALRNEATNLLKTTIALANGHVSPQAVSSGEFITNYTFNAEKATEFFTGITIDKDVTNAELTIGSAGTSKINSALVDQVAALNNNAIAVTQAISNFKTSVLQDVLACRTFTHSYPLLLDHINREAQFYLRALKKIQKRVDFNLVGEAVEQEAFWNRIMGEHAKFVRGFLDPTEELLFDKAHRFGKEFDRLTIEAISLNENISRLPEVTIKSMKTTNAIRNFKQSGVEGILGCKIKIVALPLIADHILREANHYLRMLKEFDSRR</sequence>
<dbReference type="Proteomes" id="UP001176021">
    <property type="component" value="Unassembled WGS sequence"/>
</dbReference>
<accession>A0ABT8QW63</accession>
<comment type="caution">
    <text evidence="1">The sequence shown here is derived from an EMBL/GenBank/DDBJ whole genome shotgun (WGS) entry which is preliminary data.</text>
</comment>
<dbReference type="InterPro" id="IPR021328">
    <property type="entry name" value="CotB-like"/>
</dbReference>
<dbReference type="RefSeq" id="WP_302049793.1">
    <property type="nucleotide sequence ID" value="NZ_JAMJEV010000021.1"/>
</dbReference>
<dbReference type="Gene3D" id="1.20.1260.120">
    <property type="entry name" value="Protein of unknown function DUF2935"/>
    <property type="match status" value="1"/>
</dbReference>
<name>A0ABT8QW63_9FIRM</name>
<proteinExistence type="predicted"/>
<reference evidence="1" key="1">
    <citation type="submission" date="2022-05" db="EMBL/GenBank/DDBJ databases">
        <title>Expanded diversity of anoxic marine methylotrophy in a Black Sea sulfate reducing microorganism.</title>
        <authorList>
            <person name="Fischer P.Q."/>
            <person name="Stams A.J.M."/>
            <person name="Villanueva L."/>
            <person name="Sousa D.Z."/>
        </authorList>
    </citation>
    <scope>NUCLEOTIDE SEQUENCE</scope>
    <source>
        <strain evidence="1">P130</strain>
    </source>
</reference>
<keyword evidence="2" id="KW-1185">Reference proteome</keyword>
<protein>
    <submittedName>
        <fullName evidence="1">DUF2935 domain-containing protein</fullName>
    </submittedName>
</protein>
<evidence type="ECO:0000313" key="1">
    <source>
        <dbReference type="EMBL" id="MDO0825122.1"/>
    </source>
</evidence>